<accession>A0A413SXL4</accession>
<dbReference type="InterPro" id="IPR011040">
    <property type="entry name" value="Sialidase"/>
</dbReference>
<dbReference type="Pfam" id="PF13088">
    <property type="entry name" value="BNR_2"/>
    <property type="match status" value="1"/>
</dbReference>
<organism evidence="5 6">
    <name type="scientific">Phocaeicola coprophilus</name>
    <dbReference type="NCBI Taxonomy" id="387090"/>
    <lineage>
        <taxon>Bacteria</taxon>
        <taxon>Pseudomonadati</taxon>
        <taxon>Bacteroidota</taxon>
        <taxon>Bacteroidia</taxon>
        <taxon>Bacteroidales</taxon>
        <taxon>Bacteroidaceae</taxon>
        <taxon>Phocaeicola</taxon>
    </lineage>
</organism>
<dbReference type="GO" id="GO:0009313">
    <property type="term" value="P:oligosaccharide catabolic process"/>
    <property type="evidence" value="ECO:0007669"/>
    <property type="project" value="TreeGrafter"/>
</dbReference>
<dbReference type="InterPro" id="IPR036278">
    <property type="entry name" value="Sialidase_sf"/>
</dbReference>
<protein>
    <recommendedName>
        <fullName evidence="3">exo-alpha-sialidase</fullName>
        <ecNumber evidence="3">3.2.1.18</ecNumber>
    </recommendedName>
</protein>
<comment type="caution">
    <text evidence="5">The sequence shown here is derived from an EMBL/GenBank/DDBJ whole genome shotgun (WGS) entry which is preliminary data.</text>
</comment>
<comment type="catalytic activity">
    <reaction evidence="1">
        <text>Hydrolysis of alpha-(2-&gt;3)-, alpha-(2-&gt;6)-, alpha-(2-&gt;8)- glycosidic linkages of terminal sialic acid residues in oligosaccharides, glycoproteins, glycolipids, colominic acid and synthetic substrates.</text>
        <dbReference type="EC" id="3.2.1.18"/>
    </reaction>
</comment>
<comment type="similarity">
    <text evidence="2">Belongs to the glycosyl hydrolase 33 family.</text>
</comment>
<gene>
    <name evidence="5" type="ORF">DW921_11195</name>
</gene>
<dbReference type="EMBL" id="QSFT01000026">
    <property type="protein sequence ID" value="RHA74163.1"/>
    <property type="molecule type" value="Genomic_DNA"/>
</dbReference>
<evidence type="ECO:0000256" key="3">
    <source>
        <dbReference type="ARBA" id="ARBA00012733"/>
    </source>
</evidence>
<dbReference type="PANTHER" id="PTHR10628">
    <property type="entry name" value="SIALIDASE"/>
    <property type="match status" value="1"/>
</dbReference>
<dbReference type="GO" id="GO:0016020">
    <property type="term" value="C:membrane"/>
    <property type="evidence" value="ECO:0007669"/>
    <property type="project" value="TreeGrafter"/>
</dbReference>
<proteinExistence type="inferred from homology"/>
<dbReference type="GO" id="GO:0004308">
    <property type="term" value="F:exo-alpha-sialidase activity"/>
    <property type="evidence" value="ECO:0007669"/>
    <property type="project" value="UniProtKB-EC"/>
</dbReference>
<dbReference type="SUPFAM" id="SSF50939">
    <property type="entry name" value="Sialidases"/>
    <property type="match status" value="1"/>
</dbReference>
<dbReference type="AlphaFoldDB" id="A0A413SXL4"/>
<dbReference type="CDD" id="cd15482">
    <property type="entry name" value="Sialidase_non-viral"/>
    <property type="match status" value="1"/>
</dbReference>
<dbReference type="GO" id="GO:0005737">
    <property type="term" value="C:cytoplasm"/>
    <property type="evidence" value="ECO:0007669"/>
    <property type="project" value="TreeGrafter"/>
</dbReference>
<dbReference type="EC" id="3.2.1.18" evidence="3"/>
<evidence type="ECO:0000313" key="5">
    <source>
        <dbReference type="EMBL" id="RHA74163.1"/>
    </source>
</evidence>
<reference evidence="5 6" key="1">
    <citation type="submission" date="2018-08" db="EMBL/GenBank/DDBJ databases">
        <title>A genome reference for cultivated species of the human gut microbiota.</title>
        <authorList>
            <person name="Zou Y."/>
            <person name="Xue W."/>
            <person name="Luo G."/>
        </authorList>
    </citation>
    <scope>NUCLEOTIDE SEQUENCE [LARGE SCALE GENOMIC DNA]</scope>
    <source>
        <strain evidence="5 6">AM42-38</strain>
    </source>
</reference>
<dbReference type="PANTHER" id="PTHR10628:SF30">
    <property type="entry name" value="EXO-ALPHA-SIALIDASE"/>
    <property type="match status" value="1"/>
</dbReference>
<dbReference type="Gene3D" id="2.120.10.10">
    <property type="match status" value="1"/>
</dbReference>
<name>A0A413SXL4_9BACT</name>
<dbReference type="InterPro" id="IPR026856">
    <property type="entry name" value="Sialidase_fam"/>
</dbReference>
<evidence type="ECO:0000256" key="2">
    <source>
        <dbReference type="ARBA" id="ARBA00009348"/>
    </source>
</evidence>
<evidence type="ECO:0000313" key="6">
    <source>
        <dbReference type="Proteomes" id="UP000283855"/>
    </source>
</evidence>
<sequence>MMKKNGIFLVWGFWQLVCLSAAGQVDVTFHRASLPVLSGEDNNHVGYLQAIRPAGSKDRMTGLSYSFEGTDCLDQIAEISLYACNARGRMDRNKRIAVSKVTERQGSFRLHEALLSDTCYWAFVVKTREGLPLSGRVNLNCTDVTFDSGKVHLGTTYPEGLRTGIALRKSKQDGVNTSRIPGLVTSRKGTLLAIYDARWESGRDLQGDIDIALNRSEDGGKTWQPMQQVLDRKEWGNLPEKYNGVSDACILSDEKTGTLYVAGLWMHGVLDGKTGRWVEGLTQDSTRWIHQWIEKGSQPGLEVKETAQFLITKSTDDGKTWSEPVNITSQTKRPEWWLYAPAPGHGITLEDGTLVFPTQGRDRNGLPFSNITYSKDGGKTWIASNPAYSNTTECMAVQLDNGDIMLNMRDNRNHGKKSPNGRRICVTSDLGTTWKEHPTSHAVLTEPTCMASVHKHVYRAEDGSRKTLLAFFNPDSYQSRDHLTLKLSFDNGMTWSEKYWLTLDDWGGFGYSCITSIDEDTLGIVYEGSGAQLVFQQIRWKDLL</sequence>
<dbReference type="Proteomes" id="UP000283855">
    <property type="component" value="Unassembled WGS sequence"/>
</dbReference>
<evidence type="ECO:0000256" key="1">
    <source>
        <dbReference type="ARBA" id="ARBA00000427"/>
    </source>
</evidence>
<feature type="domain" description="Sialidase" evidence="4">
    <location>
        <begin position="189"/>
        <end position="518"/>
    </location>
</feature>
<dbReference type="GO" id="GO:0006689">
    <property type="term" value="P:ganglioside catabolic process"/>
    <property type="evidence" value="ECO:0007669"/>
    <property type="project" value="TreeGrafter"/>
</dbReference>
<evidence type="ECO:0000259" key="4">
    <source>
        <dbReference type="Pfam" id="PF13088"/>
    </source>
</evidence>